<protein>
    <submittedName>
        <fullName evidence="14">Rtt106 domain-containing protein</fullName>
    </submittedName>
</protein>
<dbReference type="Gene3D" id="2.30.29.150">
    <property type="match status" value="1"/>
</dbReference>
<keyword evidence="5" id="KW-0235">DNA replication</keyword>
<dbReference type="PRINTS" id="PR00887">
    <property type="entry name" value="SSRCOGNITION"/>
</dbReference>
<dbReference type="InterPro" id="IPR050454">
    <property type="entry name" value="RTT106/SSRP1_HistChap/FACT"/>
</dbReference>
<dbReference type="FunFam" id="2.30.29.150:FF:000001">
    <property type="entry name" value="Fact complex subunit ssrp1"/>
    <property type="match status" value="1"/>
</dbReference>
<dbReference type="PANTHER" id="PTHR45849:SF1">
    <property type="entry name" value="FACT COMPLEX SUBUNIT SSRP1"/>
    <property type="match status" value="1"/>
</dbReference>
<sequence>MDHPWIQVRLWRLFATTQKTDEAETCTGAERTAKLSREEVRCRSQYYLGNNRLIPTEEYCDRPSSQYDCIYGCEHTKSCDSLFVFTPEQMKQIVEFAKDDPEAPTFASLKAKLGNVKELADEETVQKEEKREQLNYRERKNAFLKKYGHVYWTQSAPGLFCDRKEPLVHNFCLTGRPSSQYSCFFGCHHTRSCPAFYVFSSERMKFLIECEAEFGRKSTTFSIMKSKLETVEELAVKEQSSEHRDYSPDYELLAEFDQAAVFPVPDFDMPPTATECFSATVNYFGRSKSCPILAPFPEKVAISSKNRSQTPYQQKDLDYYLDNIWCFDSVSVVASCESVHTMQELDPEKWQLLEYSARPFALLDDFTPFMDTRNYIANGNVIANGNEGRRCSADFFDSTVLSAHTPESCPTRSAVTGNCPTGREREGSWGTSTYEDSHSNLSFYDNAQLPELPPIKSYEDLSVPSSMFSSAILVSPLEAREEVRKLALQVNNVDDFIELIPEDLLDYFFSDYRMLVRQKMLEEQCENIRKELMKQPKADEDDSKFRLFLLFSMADTIEFANVFQEEMGGLNDGFLKFSKQGVQFKSKATGKVMTINPVEIDQFAWQKLGNKPGIKDFEKISTFVTSKLDSTLKKNDLSLKGWNYGETEFEGQNLIFIVDDKIVFEVPLSNVMRCVGVKSEAIVEFVPNEESSVQLTEMRFHIPRDQENEDQDVVEEFRKEVMRFAEVESEKDQAIVTLPDILLATPRGRYEIKVFPNHLSFHGKSYDYKVPLKTIMRMFLLSHKDGRHMYFVLHINPPIRQGQARYPFLVLEFSKEDYIELDLCLTEEQLAQQYKNKLDMHMQGPLYEMIAKVFRVLVNSRIIVPGNFTGASGTPAISCAVRQSMGFLYPLEKGFVYVHKPALYIRFEEVDNVHFARSDVSTRSFDFEIVQKSGSSVTFSNIGKEEYNKLFDYVQSKGLKIRNAQRYEKSYKEDKFADSSDEEELDPYKEKLKDDARERAAKSDSDSEDEDYDMERDLRKRKKDSSEGSVSEPDEEYDSSAAASVSDDLMEGESAAEKTEKKKKEKKEKVSKKRKNDHNTL</sequence>
<name>A0A1I8B2S2_MELHA</name>
<dbReference type="GO" id="GO:0006260">
    <property type="term" value="P:DNA replication"/>
    <property type="evidence" value="ECO:0007669"/>
    <property type="project" value="UniProtKB-KW"/>
</dbReference>
<dbReference type="Pfam" id="PF21103">
    <property type="entry name" value="PH1_SSRP1-like"/>
    <property type="match status" value="1"/>
</dbReference>
<evidence type="ECO:0000256" key="7">
    <source>
        <dbReference type="ARBA" id="ARBA00023015"/>
    </source>
</evidence>
<evidence type="ECO:0000256" key="3">
    <source>
        <dbReference type="ARBA" id="ARBA00010060"/>
    </source>
</evidence>
<organism evidence="13 14">
    <name type="scientific">Meloidogyne hapla</name>
    <name type="common">Root-knot nematode worm</name>
    <dbReference type="NCBI Taxonomy" id="6305"/>
    <lineage>
        <taxon>Eukaryota</taxon>
        <taxon>Metazoa</taxon>
        <taxon>Ecdysozoa</taxon>
        <taxon>Nematoda</taxon>
        <taxon>Chromadorea</taxon>
        <taxon>Rhabditida</taxon>
        <taxon>Tylenchina</taxon>
        <taxon>Tylenchomorpha</taxon>
        <taxon>Tylenchoidea</taxon>
        <taxon>Meloidogynidae</taxon>
        <taxon>Meloidogyninae</taxon>
        <taxon>Meloidogyne</taxon>
    </lineage>
</organism>
<evidence type="ECO:0000313" key="13">
    <source>
        <dbReference type="Proteomes" id="UP000095281"/>
    </source>
</evidence>
<dbReference type="Gene3D" id="2.30.29.220">
    <property type="entry name" value="Structure-specific recognition protein (SSRP1)"/>
    <property type="match status" value="1"/>
</dbReference>
<feature type="region of interest" description="Disordered" evidence="11">
    <location>
        <begin position="972"/>
        <end position="1081"/>
    </location>
</feature>
<dbReference type="CDD" id="cd13231">
    <property type="entry name" value="PH2_SSRP1-like"/>
    <property type="match status" value="1"/>
</dbReference>
<evidence type="ECO:0000256" key="10">
    <source>
        <dbReference type="ARBA" id="ARBA00023242"/>
    </source>
</evidence>
<keyword evidence="4" id="KW-0158">Chromosome</keyword>
<dbReference type="GO" id="GO:0042393">
    <property type="term" value="F:histone binding"/>
    <property type="evidence" value="ECO:0007669"/>
    <property type="project" value="TreeGrafter"/>
</dbReference>
<dbReference type="InterPro" id="IPR035417">
    <property type="entry name" value="SSRP1/POB3_N"/>
</dbReference>
<comment type="subcellular location">
    <subcellularLocation>
        <location evidence="2">Chromosome</location>
    </subcellularLocation>
    <subcellularLocation>
        <location evidence="1">Nucleus</location>
    </subcellularLocation>
</comment>
<evidence type="ECO:0000256" key="1">
    <source>
        <dbReference type="ARBA" id="ARBA00004123"/>
    </source>
</evidence>
<dbReference type="InterPro" id="IPR038167">
    <property type="entry name" value="SSRP1_sf"/>
</dbReference>
<keyword evidence="10" id="KW-0539">Nucleus</keyword>
<evidence type="ECO:0000256" key="8">
    <source>
        <dbReference type="ARBA" id="ARBA00023163"/>
    </source>
</evidence>
<dbReference type="PANTHER" id="PTHR45849">
    <property type="entry name" value="FACT COMPLEX SUBUNIT SSRP1"/>
    <property type="match status" value="1"/>
</dbReference>
<dbReference type="Pfam" id="PF08512">
    <property type="entry name" value="Rttp106-like_middle"/>
    <property type="match status" value="1"/>
</dbReference>
<feature type="region of interest" description="Disordered" evidence="11">
    <location>
        <begin position="411"/>
        <end position="431"/>
    </location>
</feature>
<dbReference type="GO" id="GO:0035101">
    <property type="term" value="C:FACT complex"/>
    <property type="evidence" value="ECO:0007669"/>
    <property type="project" value="TreeGrafter"/>
</dbReference>
<keyword evidence="6" id="KW-0227">DNA damage</keyword>
<evidence type="ECO:0000256" key="6">
    <source>
        <dbReference type="ARBA" id="ARBA00022763"/>
    </source>
</evidence>
<reference evidence="14" key="1">
    <citation type="submission" date="2016-11" db="UniProtKB">
        <authorList>
            <consortium name="WormBaseParasite"/>
        </authorList>
    </citation>
    <scope>IDENTIFICATION</scope>
</reference>
<evidence type="ECO:0000256" key="11">
    <source>
        <dbReference type="SAM" id="MobiDB-lite"/>
    </source>
</evidence>
<dbReference type="Proteomes" id="UP000095281">
    <property type="component" value="Unplaced"/>
</dbReference>
<dbReference type="Pfam" id="PF03531">
    <property type="entry name" value="SSrecog"/>
    <property type="match status" value="1"/>
</dbReference>
<dbReference type="GO" id="GO:0006281">
    <property type="term" value="P:DNA repair"/>
    <property type="evidence" value="ECO:0007669"/>
    <property type="project" value="UniProtKB-KW"/>
</dbReference>
<feature type="compositionally biased region" description="Basic residues" evidence="11">
    <location>
        <begin position="1063"/>
        <end position="1081"/>
    </location>
</feature>
<dbReference type="InterPro" id="IPR011993">
    <property type="entry name" value="PH-like_dom_sf"/>
</dbReference>
<dbReference type="InterPro" id="IPR013719">
    <property type="entry name" value="RTT106/SPT16-like_middle_dom"/>
</dbReference>
<accession>A0A1I8B2S2</accession>
<dbReference type="FunFam" id="2.30.29.30:FF:000098">
    <property type="entry name" value="Fact complex subunit ssrp1"/>
    <property type="match status" value="1"/>
</dbReference>
<dbReference type="InterPro" id="IPR000969">
    <property type="entry name" value="SSRP1/POB3"/>
</dbReference>
<keyword evidence="9" id="KW-0234">DNA repair</keyword>
<evidence type="ECO:0000256" key="4">
    <source>
        <dbReference type="ARBA" id="ARBA00022454"/>
    </source>
</evidence>
<evidence type="ECO:0000256" key="2">
    <source>
        <dbReference type="ARBA" id="ARBA00004286"/>
    </source>
</evidence>
<dbReference type="GO" id="GO:1902275">
    <property type="term" value="P:regulation of chromatin organization"/>
    <property type="evidence" value="ECO:0007669"/>
    <property type="project" value="TreeGrafter"/>
</dbReference>
<comment type="similarity">
    <text evidence="3">Belongs to the SSRP1 family.</text>
</comment>
<dbReference type="Pfam" id="PF17292">
    <property type="entry name" value="POB3_N"/>
    <property type="match status" value="1"/>
</dbReference>
<proteinExistence type="inferred from homology"/>
<dbReference type="SMART" id="SM01287">
    <property type="entry name" value="Rtt106"/>
    <property type="match status" value="1"/>
</dbReference>
<dbReference type="AlphaFoldDB" id="A0A1I8B2S2"/>
<feature type="domain" description="Histone chaperone RTT106/FACT complex subunit SPT16-like middle" evidence="12">
    <location>
        <begin position="874"/>
        <end position="964"/>
    </location>
</feature>
<keyword evidence="8" id="KW-0804">Transcription</keyword>
<keyword evidence="13" id="KW-1185">Reference proteome</keyword>
<evidence type="ECO:0000313" key="14">
    <source>
        <dbReference type="WBParaSite" id="MhA1_Contig128.frz3.fgene1"/>
    </source>
</evidence>
<dbReference type="SUPFAM" id="SSF50729">
    <property type="entry name" value="PH domain-like"/>
    <property type="match status" value="1"/>
</dbReference>
<feature type="compositionally biased region" description="Basic and acidic residues" evidence="11">
    <location>
        <begin position="986"/>
        <end position="1005"/>
    </location>
</feature>
<dbReference type="GO" id="GO:0031491">
    <property type="term" value="F:nucleosome binding"/>
    <property type="evidence" value="ECO:0007669"/>
    <property type="project" value="TreeGrafter"/>
</dbReference>
<dbReference type="CDD" id="cd13230">
    <property type="entry name" value="PH1_SSRP1-like"/>
    <property type="match status" value="1"/>
</dbReference>
<dbReference type="Gene3D" id="2.30.29.30">
    <property type="entry name" value="Pleckstrin-homology domain (PH domain)/Phosphotyrosine-binding domain (PTB)"/>
    <property type="match status" value="2"/>
</dbReference>
<evidence type="ECO:0000259" key="12">
    <source>
        <dbReference type="SMART" id="SM01287"/>
    </source>
</evidence>
<keyword evidence="7" id="KW-0805">Transcription regulation</keyword>
<dbReference type="GO" id="GO:0003677">
    <property type="term" value="F:DNA binding"/>
    <property type="evidence" value="ECO:0007669"/>
    <property type="project" value="InterPro"/>
</dbReference>
<evidence type="ECO:0000256" key="5">
    <source>
        <dbReference type="ARBA" id="ARBA00022705"/>
    </source>
</evidence>
<evidence type="ECO:0000256" key="9">
    <source>
        <dbReference type="ARBA" id="ARBA00023204"/>
    </source>
</evidence>
<dbReference type="WBParaSite" id="MhA1_Contig128.frz3.fgene1">
    <property type="protein sequence ID" value="MhA1_Contig128.frz3.fgene1"/>
    <property type="gene ID" value="MhA1_Contig128.frz3.fgene1"/>
</dbReference>
<dbReference type="InterPro" id="IPR048993">
    <property type="entry name" value="SSRP1-like_PH1"/>
</dbReference>
<dbReference type="InterPro" id="IPR024954">
    <property type="entry name" value="SSRP1_DD"/>
</dbReference>